<dbReference type="Pfam" id="PF00048">
    <property type="entry name" value="IL8"/>
    <property type="match status" value="1"/>
</dbReference>
<evidence type="ECO:0000313" key="7">
    <source>
        <dbReference type="Ensembl" id="ENSPMGP00000007782.1"/>
    </source>
</evidence>
<dbReference type="InterPro" id="IPR039809">
    <property type="entry name" value="Chemokine_b/g/d"/>
</dbReference>
<evidence type="ECO:0000256" key="4">
    <source>
        <dbReference type="ARBA" id="ARBA00022525"/>
    </source>
</evidence>
<dbReference type="InterPro" id="IPR036048">
    <property type="entry name" value="Interleukin_8-like_sf"/>
</dbReference>
<dbReference type="GO" id="GO:0005615">
    <property type="term" value="C:extracellular space"/>
    <property type="evidence" value="ECO:0007669"/>
    <property type="project" value="UniProtKB-KW"/>
</dbReference>
<dbReference type="AlphaFoldDB" id="A0A3B3ZSW1"/>
<dbReference type="Ensembl" id="ENSPMGT00000008278.1">
    <property type="protein sequence ID" value="ENSPMGP00000007782.1"/>
    <property type="gene ID" value="ENSPMGG00000006457.1"/>
</dbReference>
<evidence type="ECO:0000259" key="6">
    <source>
        <dbReference type="SMART" id="SM00199"/>
    </source>
</evidence>
<reference evidence="7" key="2">
    <citation type="submission" date="2025-09" db="UniProtKB">
        <authorList>
            <consortium name="Ensembl"/>
        </authorList>
    </citation>
    <scope>IDENTIFICATION</scope>
</reference>
<comment type="subcellular location">
    <subcellularLocation>
        <location evidence="1">Secreted</location>
    </subcellularLocation>
</comment>
<name>A0A3B3ZSW1_9GOBI</name>
<dbReference type="SUPFAM" id="SSF54117">
    <property type="entry name" value="Interleukin 8-like chemokines"/>
    <property type="match status" value="1"/>
</dbReference>
<dbReference type="InterPro" id="IPR001089">
    <property type="entry name" value="Chemokine_CXC"/>
</dbReference>
<evidence type="ECO:0000256" key="3">
    <source>
        <dbReference type="ARBA" id="ARBA00022514"/>
    </source>
</evidence>
<dbReference type="CDD" id="cd00273">
    <property type="entry name" value="Chemokine_CXC"/>
    <property type="match status" value="1"/>
</dbReference>
<keyword evidence="8" id="KW-1185">Reference proteome</keyword>
<evidence type="ECO:0000256" key="5">
    <source>
        <dbReference type="ARBA" id="ARBA00054901"/>
    </source>
</evidence>
<comment type="similarity">
    <text evidence="2">Belongs to the intercrine alpha (chemokine CxC) family.</text>
</comment>
<dbReference type="PRINTS" id="PR00437">
    <property type="entry name" value="SMALLCYTKCXC"/>
</dbReference>
<dbReference type="GO" id="GO:0006955">
    <property type="term" value="P:immune response"/>
    <property type="evidence" value="ECO:0007669"/>
    <property type="project" value="InterPro"/>
</dbReference>
<organism evidence="7 8">
    <name type="scientific">Periophthalmus magnuspinnatus</name>
    <dbReference type="NCBI Taxonomy" id="409849"/>
    <lineage>
        <taxon>Eukaryota</taxon>
        <taxon>Metazoa</taxon>
        <taxon>Chordata</taxon>
        <taxon>Craniata</taxon>
        <taxon>Vertebrata</taxon>
        <taxon>Euteleostomi</taxon>
        <taxon>Actinopterygii</taxon>
        <taxon>Neopterygii</taxon>
        <taxon>Teleostei</taxon>
        <taxon>Neoteleostei</taxon>
        <taxon>Acanthomorphata</taxon>
        <taxon>Gobiaria</taxon>
        <taxon>Gobiiformes</taxon>
        <taxon>Gobioidei</taxon>
        <taxon>Gobiidae</taxon>
        <taxon>Oxudercinae</taxon>
        <taxon>Periophthalmus</taxon>
    </lineage>
</organism>
<dbReference type="SMART" id="SM00199">
    <property type="entry name" value="SCY"/>
    <property type="match status" value="1"/>
</dbReference>
<dbReference type="PRINTS" id="PR00436">
    <property type="entry name" value="INTERLEUKIN8"/>
</dbReference>
<evidence type="ECO:0000256" key="1">
    <source>
        <dbReference type="ARBA" id="ARBA00004613"/>
    </source>
</evidence>
<reference evidence="7" key="1">
    <citation type="submission" date="2025-08" db="UniProtKB">
        <authorList>
            <consortium name="Ensembl"/>
        </authorList>
    </citation>
    <scope>IDENTIFICATION</scope>
</reference>
<dbReference type="InterPro" id="IPR001811">
    <property type="entry name" value="Chemokine_IL8-like_dom"/>
</dbReference>
<dbReference type="FunFam" id="2.40.50.40:FF:000004">
    <property type="entry name" value="C-X-C motif chemokine"/>
    <property type="match status" value="1"/>
</dbReference>
<keyword evidence="3" id="KW-0202">Cytokine</keyword>
<protein>
    <recommendedName>
        <fullName evidence="6">Chemokine interleukin-8-like domain-containing protein</fullName>
    </recommendedName>
</protein>
<dbReference type="InterPro" id="IPR033899">
    <property type="entry name" value="CXC_Chemokine_domain"/>
</dbReference>
<evidence type="ECO:0000256" key="2">
    <source>
        <dbReference type="ARBA" id="ARBA00010665"/>
    </source>
</evidence>
<sequence>MYSIHKFLVCAWLKTKHINKIIKNGKNVCIHIYKRSHAYHSSYAFEHLVLMYFTGMPPINREYNSHCRCLHVESRIIPPDSLRSIKLVPEGPHCPHTEVIAGLSNGEKVCLNPQSSWVKKLVKFVLEKQMQGPPKTQV</sequence>
<dbReference type="GO" id="GO:0008009">
    <property type="term" value="F:chemokine activity"/>
    <property type="evidence" value="ECO:0007669"/>
    <property type="project" value="InterPro"/>
</dbReference>
<accession>A0A3B3ZSW1</accession>
<dbReference type="Proteomes" id="UP000261520">
    <property type="component" value="Unplaced"/>
</dbReference>
<dbReference type="GO" id="GO:0042056">
    <property type="term" value="F:chemoattractant activity"/>
    <property type="evidence" value="ECO:0007669"/>
    <property type="project" value="UniProtKB-ARBA"/>
</dbReference>
<dbReference type="PANTHER" id="PTHR12015">
    <property type="entry name" value="SMALL INDUCIBLE CYTOKINE A"/>
    <property type="match status" value="1"/>
</dbReference>
<keyword evidence="4" id="KW-0964">Secreted</keyword>
<dbReference type="PANTHER" id="PTHR12015:SF195">
    <property type="entry name" value="CHEMOKINE INTERLEUKIN-8-LIKE DOMAIN-CONTAINING PROTEIN"/>
    <property type="match status" value="1"/>
</dbReference>
<dbReference type="Gene3D" id="2.40.50.40">
    <property type="match status" value="1"/>
</dbReference>
<comment type="function">
    <text evidence="5">Ligand for cxcr3.2. Chemotactic for macrophages.</text>
</comment>
<proteinExistence type="inferred from homology"/>
<dbReference type="GO" id="GO:0006952">
    <property type="term" value="P:defense response"/>
    <property type="evidence" value="ECO:0007669"/>
    <property type="project" value="InterPro"/>
</dbReference>
<feature type="domain" description="Chemokine interleukin-8-like" evidence="6">
    <location>
        <begin position="64"/>
        <end position="125"/>
    </location>
</feature>
<evidence type="ECO:0000313" key="8">
    <source>
        <dbReference type="Proteomes" id="UP000261520"/>
    </source>
</evidence>
<dbReference type="STRING" id="409849.ENSPMGP00000007782"/>